<proteinExistence type="predicted"/>
<dbReference type="EMBL" id="VUOC01000003">
    <property type="protein sequence ID" value="KAA2241786.1"/>
    <property type="molecule type" value="Genomic_DNA"/>
</dbReference>
<accession>A0A5B2VU72</accession>
<keyword evidence="2" id="KW-1185">Reference proteome</keyword>
<dbReference type="InterPro" id="IPR032593">
    <property type="entry name" value="DUF4907"/>
</dbReference>
<comment type="caution">
    <text evidence="1">The sequence shown here is derived from an EMBL/GenBank/DDBJ whole genome shotgun (WGS) entry which is preliminary data.</text>
</comment>
<dbReference type="Pfam" id="PF16250">
    <property type="entry name" value="DUF4907"/>
    <property type="match status" value="1"/>
</dbReference>
<gene>
    <name evidence="1" type="ORF">F0L74_18135</name>
</gene>
<evidence type="ECO:0000313" key="2">
    <source>
        <dbReference type="Proteomes" id="UP000324611"/>
    </source>
</evidence>
<sequence>MTKRKRNIILQSVVLLLGCIAFTISCTHSPKLKTTAMQDSIAVVTFETAAGGWGYAINIGNRPFIYQDIIPARPGREPFHTREDAQRVGNLVAGKIRNKELPTLTTEELVKIGIR</sequence>
<reference evidence="1 2" key="1">
    <citation type="submission" date="2019-09" db="EMBL/GenBank/DDBJ databases">
        <title>Chitinophaga ginsengihumi sp. nov., isolated from soil of ginseng rhizosphere.</title>
        <authorList>
            <person name="Lee J."/>
        </authorList>
    </citation>
    <scope>NUCLEOTIDE SEQUENCE [LARGE SCALE GENOMIC DNA]</scope>
    <source>
        <strain evidence="1 2">BN140078</strain>
    </source>
</reference>
<reference evidence="1 2" key="2">
    <citation type="submission" date="2019-09" db="EMBL/GenBank/DDBJ databases">
        <authorList>
            <person name="Jin C."/>
        </authorList>
    </citation>
    <scope>NUCLEOTIDE SEQUENCE [LARGE SCALE GENOMIC DNA]</scope>
    <source>
        <strain evidence="1 2">BN140078</strain>
    </source>
</reference>
<dbReference type="PROSITE" id="PS51257">
    <property type="entry name" value="PROKAR_LIPOPROTEIN"/>
    <property type="match status" value="1"/>
</dbReference>
<evidence type="ECO:0000313" key="1">
    <source>
        <dbReference type="EMBL" id="KAA2241786.1"/>
    </source>
</evidence>
<name>A0A5B2VU72_9BACT</name>
<protein>
    <submittedName>
        <fullName evidence="1">DUF4907 domain-containing protein</fullName>
    </submittedName>
</protein>
<dbReference type="AlphaFoldDB" id="A0A5B2VU72"/>
<organism evidence="1 2">
    <name type="scientific">Chitinophaga agrisoli</name>
    <dbReference type="NCBI Taxonomy" id="2607653"/>
    <lineage>
        <taxon>Bacteria</taxon>
        <taxon>Pseudomonadati</taxon>
        <taxon>Bacteroidota</taxon>
        <taxon>Chitinophagia</taxon>
        <taxon>Chitinophagales</taxon>
        <taxon>Chitinophagaceae</taxon>
        <taxon>Chitinophaga</taxon>
    </lineage>
</organism>
<dbReference type="Proteomes" id="UP000324611">
    <property type="component" value="Unassembled WGS sequence"/>
</dbReference>